<evidence type="ECO:0000256" key="1">
    <source>
        <dbReference type="PROSITE-ProRule" id="PRU00169"/>
    </source>
</evidence>
<dbReference type="PANTHER" id="PTHR43228">
    <property type="entry name" value="TWO-COMPONENT RESPONSE REGULATOR"/>
    <property type="match status" value="1"/>
</dbReference>
<keyword evidence="4" id="KW-1185">Reference proteome</keyword>
<dbReference type="Proteomes" id="UP001443914">
    <property type="component" value="Unassembled WGS sequence"/>
</dbReference>
<organism evidence="3 4">
    <name type="scientific">Saponaria officinalis</name>
    <name type="common">Common soapwort</name>
    <name type="synonym">Lychnis saponaria</name>
    <dbReference type="NCBI Taxonomy" id="3572"/>
    <lineage>
        <taxon>Eukaryota</taxon>
        <taxon>Viridiplantae</taxon>
        <taxon>Streptophyta</taxon>
        <taxon>Embryophyta</taxon>
        <taxon>Tracheophyta</taxon>
        <taxon>Spermatophyta</taxon>
        <taxon>Magnoliopsida</taxon>
        <taxon>eudicotyledons</taxon>
        <taxon>Gunneridae</taxon>
        <taxon>Pentapetalae</taxon>
        <taxon>Caryophyllales</taxon>
        <taxon>Caryophyllaceae</taxon>
        <taxon>Caryophylleae</taxon>
        <taxon>Saponaria</taxon>
    </lineage>
</organism>
<sequence length="123" mass="13562">MAIGKKYNALIVGDDIVVRNVHKKYLSKNGFEIQMAENGIQALEFFHAGNQFDLVIMDLDMPLMDGIQATKEIRSSGVRSLIIGMSSCTIESKIAEFMSAGLDDFYATPMNMAKIAAIVRRLG</sequence>
<evidence type="ECO:0000313" key="4">
    <source>
        <dbReference type="Proteomes" id="UP001443914"/>
    </source>
</evidence>
<name>A0AAW1MNT6_SAPOF</name>
<gene>
    <name evidence="3" type="ORF">RND81_02G010300</name>
</gene>
<feature type="domain" description="Response regulatory" evidence="2">
    <location>
        <begin position="8"/>
        <end position="123"/>
    </location>
</feature>
<feature type="modified residue" description="4-aspartylphosphate" evidence="1">
    <location>
        <position position="58"/>
    </location>
</feature>
<accession>A0AAW1MNT6</accession>
<dbReference type="SUPFAM" id="SSF52172">
    <property type="entry name" value="CheY-like"/>
    <property type="match status" value="1"/>
</dbReference>
<keyword evidence="1" id="KW-0597">Phosphoprotein</keyword>
<dbReference type="InterPro" id="IPR011006">
    <property type="entry name" value="CheY-like_superfamily"/>
</dbReference>
<dbReference type="InterPro" id="IPR001789">
    <property type="entry name" value="Sig_transdc_resp-reg_receiver"/>
</dbReference>
<dbReference type="GO" id="GO:0000160">
    <property type="term" value="P:phosphorelay signal transduction system"/>
    <property type="evidence" value="ECO:0007669"/>
    <property type="project" value="InterPro"/>
</dbReference>
<dbReference type="EMBL" id="JBDFQZ010000002">
    <property type="protein sequence ID" value="KAK9747705.1"/>
    <property type="molecule type" value="Genomic_DNA"/>
</dbReference>
<dbReference type="AlphaFoldDB" id="A0AAW1MNT6"/>
<dbReference type="CDD" id="cd17546">
    <property type="entry name" value="REC_hyHK_CKI1_RcsC-like"/>
    <property type="match status" value="1"/>
</dbReference>
<dbReference type="Gene3D" id="3.40.50.2300">
    <property type="match status" value="1"/>
</dbReference>
<dbReference type="InterPro" id="IPR052048">
    <property type="entry name" value="ST_Response_Regulator"/>
</dbReference>
<reference evidence="3" key="1">
    <citation type="submission" date="2024-03" db="EMBL/GenBank/DDBJ databases">
        <title>WGS assembly of Saponaria officinalis var. Norfolk2.</title>
        <authorList>
            <person name="Jenkins J."/>
            <person name="Shu S."/>
            <person name="Grimwood J."/>
            <person name="Barry K."/>
            <person name="Goodstein D."/>
            <person name="Schmutz J."/>
            <person name="Leebens-Mack J."/>
            <person name="Osbourn A."/>
        </authorList>
    </citation>
    <scope>NUCLEOTIDE SEQUENCE [LARGE SCALE GENOMIC DNA]</scope>
    <source>
        <strain evidence="3">JIC</strain>
    </source>
</reference>
<comment type="caution">
    <text evidence="3">The sequence shown here is derived from an EMBL/GenBank/DDBJ whole genome shotgun (WGS) entry which is preliminary data.</text>
</comment>
<evidence type="ECO:0000313" key="3">
    <source>
        <dbReference type="EMBL" id="KAK9747705.1"/>
    </source>
</evidence>
<proteinExistence type="predicted"/>
<dbReference type="SMART" id="SM00448">
    <property type="entry name" value="REC"/>
    <property type="match status" value="1"/>
</dbReference>
<dbReference type="Pfam" id="PF00072">
    <property type="entry name" value="Response_reg"/>
    <property type="match status" value="1"/>
</dbReference>
<protein>
    <recommendedName>
        <fullName evidence="2">Response regulatory domain-containing protein</fullName>
    </recommendedName>
</protein>
<evidence type="ECO:0000259" key="2">
    <source>
        <dbReference type="PROSITE" id="PS50110"/>
    </source>
</evidence>
<dbReference type="PROSITE" id="PS50110">
    <property type="entry name" value="RESPONSE_REGULATORY"/>
    <property type="match status" value="1"/>
</dbReference>
<dbReference type="PANTHER" id="PTHR43228:SF1">
    <property type="entry name" value="TWO-COMPONENT RESPONSE REGULATOR ARR22"/>
    <property type="match status" value="1"/>
</dbReference>